<evidence type="ECO:0000256" key="16">
    <source>
        <dbReference type="ARBA" id="ARBA00023295"/>
    </source>
</evidence>
<evidence type="ECO:0000313" key="22">
    <source>
        <dbReference type="EMBL" id="KOR88935.1"/>
    </source>
</evidence>
<evidence type="ECO:0000256" key="14">
    <source>
        <dbReference type="ARBA" id="ARBA00023239"/>
    </source>
</evidence>
<dbReference type="GO" id="GO:0034039">
    <property type="term" value="F:8-oxo-7,8-dihydroguanine DNA N-glycosylase activity"/>
    <property type="evidence" value="ECO:0007669"/>
    <property type="project" value="TreeGrafter"/>
</dbReference>
<dbReference type="Pfam" id="PF01149">
    <property type="entry name" value="Fapy_DNA_glyco"/>
    <property type="match status" value="1"/>
</dbReference>
<evidence type="ECO:0000256" key="7">
    <source>
        <dbReference type="ARBA" id="ARBA00022723"/>
    </source>
</evidence>
<comment type="catalytic activity">
    <reaction evidence="18">
        <text>2'-deoxyribonucleotide-(2'-deoxyribose 5'-phosphate)-2'-deoxyribonucleotide-DNA = a 3'-end 2'-deoxyribonucleotide-(2,3-dehydro-2,3-deoxyribose 5'-phosphate)-DNA + a 5'-end 5'-phospho-2'-deoxyribonucleoside-DNA + H(+)</text>
        <dbReference type="Rhea" id="RHEA:66592"/>
        <dbReference type="Rhea" id="RHEA-COMP:13180"/>
        <dbReference type="Rhea" id="RHEA-COMP:16897"/>
        <dbReference type="Rhea" id="RHEA-COMP:17067"/>
        <dbReference type="ChEBI" id="CHEBI:15378"/>
        <dbReference type="ChEBI" id="CHEBI:136412"/>
        <dbReference type="ChEBI" id="CHEBI:157695"/>
        <dbReference type="ChEBI" id="CHEBI:167181"/>
        <dbReference type="EC" id="4.2.99.18"/>
    </reaction>
</comment>
<dbReference type="PROSITE" id="PS51066">
    <property type="entry name" value="ZF_FPG_2"/>
    <property type="match status" value="1"/>
</dbReference>
<protein>
    <recommendedName>
        <fullName evidence="6">Formamidopyrimidine-DNA glycosylase</fullName>
        <ecNumber evidence="4">3.2.2.23</ecNumber>
        <ecNumber evidence="5">4.2.99.18</ecNumber>
    </recommendedName>
    <alternativeName>
        <fullName evidence="17">DNA-(apurinic or apyrimidinic site) lyase MutM</fullName>
    </alternativeName>
</protein>
<dbReference type="EC" id="3.2.2.23" evidence="4"/>
<keyword evidence="9 19" id="KW-0863">Zinc-finger</keyword>
<keyword evidence="23" id="KW-1185">Reference proteome</keyword>
<organism evidence="22 23">
    <name type="scientific">Paenibacillus solani</name>
    <dbReference type="NCBI Taxonomy" id="1705565"/>
    <lineage>
        <taxon>Bacteria</taxon>
        <taxon>Bacillati</taxon>
        <taxon>Bacillota</taxon>
        <taxon>Bacilli</taxon>
        <taxon>Bacillales</taxon>
        <taxon>Paenibacillaceae</taxon>
        <taxon>Paenibacillus</taxon>
    </lineage>
</organism>
<dbReference type="GO" id="GO:0003684">
    <property type="term" value="F:damaged DNA binding"/>
    <property type="evidence" value="ECO:0007669"/>
    <property type="project" value="InterPro"/>
</dbReference>
<evidence type="ECO:0000256" key="5">
    <source>
        <dbReference type="ARBA" id="ARBA00012720"/>
    </source>
</evidence>
<keyword evidence="12" id="KW-0238">DNA-binding</keyword>
<evidence type="ECO:0000256" key="2">
    <source>
        <dbReference type="ARBA" id="ARBA00001947"/>
    </source>
</evidence>
<evidence type="ECO:0000256" key="12">
    <source>
        <dbReference type="ARBA" id="ARBA00023125"/>
    </source>
</evidence>
<keyword evidence="11" id="KW-0862">Zinc</keyword>
<evidence type="ECO:0000256" key="18">
    <source>
        <dbReference type="ARBA" id="ARBA00044632"/>
    </source>
</evidence>
<comment type="catalytic activity">
    <reaction evidence="1">
        <text>Hydrolysis of DNA containing ring-opened 7-methylguanine residues, releasing 2,6-diamino-4-hydroxy-5-(N-methyl)formamidopyrimidine.</text>
        <dbReference type="EC" id="3.2.2.23"/>
    </reaction>
</comment>
<evidence type="ECO:0000256" key="8">
    <source>
        <dbReference type="ARBA" id="ARBA00022763"/>
    </source>
</evidence>
<dbReference type="SUPFAM" id="SSF81624">
    <property type="entry name" value="N-terminal domain of MutM-like DNA repair proteins"/>
    <property type="match status" value="1"/>
</dbReference>
<dbReference type="InterPro" id="IPR015886">
    <property type="entry name" value="H2TH_FPG"/>
</dbReference>
<dbReference type="GO" id="GO:0008270">
    <property type="term" value="F:zinc ion binding"/>
    <property type="evidence" value="ECO:0007669"/>
    <property type="project" value="UniProtKB-KW"/>
</dbReference>
<evidence type="ECO:0000256" key="13">
    <source>
        <dbReference type="ARBA" id="ARBA00023204"/>
    </source>
</evidence>
<dbReference type="Pfam" id="PF06827">
    <property type="entry name" value="zf-FPG_IleRS"/>
    <property type="match status" value="1"/>
</dbReference>
<dbReference type="InterPro" id="IPR035937">
    <property type="entry name" value="FPG_N"/>
</dbReference>
<proteinExistence type="inferred from homology"/>
<evidence type="ECO:0000256" key="17">
    <source>
        <dbReference type="ARBA" id="ARBA00030638"/>
    </source>
</evidence>
<evidence type="ECO:0000256" key="3">
    <source>
        <dbReference type="ARBA" id="ARBA00009409"/>
    </source>
</evidence>
<evidence type="ECO:0000256" key="19">
    <source>
        <dbReference type="PROSITE-ProRule" id="PRU00391"/>
    </source>
</evidence>
<keyword evidence="10" id="KW-0378">Hydrolase</keyword>
<dbReference type="PANTHER" id="PTHR22993:SF9">
    <property type="entry name" value="FORMAMIDOPYRIMIDINE-DNA GLYCOSYLASE"/>
    <property type="match status" value="1"/>
</dbReference>
<keyword evidence="16" id="KW-0326">Glycosidase</keyword>
<evidence type="ECO:0000256" key="15">
    <source>
        <dbReference type="ARBA" id="ARBA00023268"/>
    </source>
</evidence>
<evidence type="ECO:0000313" key="23">
    <source>
        <dbReference type="Proteomes" id="UP000036932"/>
    </source>
</evidence>
<keyword evidence="14" id="KW-0456">Lyase</keyword>
<dbReference type="PATRIC" id="fig|1705565.3.peg.3313"/>
<dbReference type="InterPro" id="IPR000214">
    <property type="entry name" value="Znf_DNA_glyclase/AP_lyase"/>
</dbReference>
<dbReference type="FunFam" id="1.10.8.50:FF:000003">
    <property type="entry name" value="Formamidopyrimidine-DNA glycosylase"/>
    <property type="match status" value="1"/>
</dbReference>
<dbReference type="CDD" id="cd08973">
    <property type="entry name" value="BaFpgNei_N_1"/>
    <property type="match status" value="1"/>
</dbReference>
<dbReference type="PROSITE" id="PS51068">
    <property type="entry name" value="FPG_CAT"/>
    <property type="match status" value="1"/>
</dbReference>
<sequence>MPELPEMENYRRLLSQTIVNVPIMNVVVNREKSLNVSVDEFTSALLGSKVIYVERRGKHLVFHLHNGGRLLLHLMLGGILYLGRVGEERPSRSTQIEITIGDHVLYFIGLRLGYLHFLTAKETENTLKDLGPEILDRRMNKARFIQLLGKRRGALKTTLVNQQVIAGIGNCYADEIAFDAQIHPLSKIQDLSEQSLEQVYDSTVKVLHEATDGGGYMEMPFQEGDELTGAYNDECKVYDREGEPCIRCGTPIVKAEHASRKIFFCPNCQHEA</sequence>
<name>A0A0M1P3R0_9BACL</name>
<dbReference type="InterPro" id="IPR012319">
    <property type="entry name" value="FPG_cat"/>
</dbReference>
<dbReference type="GO" id="GO:0003690">
    <property type="term" value="F:double-stranded DNA binding"/>
    <property type="evidence" value="ECO:0007669"/>
    <property type="project" value="UniProtKB-ARBA"/>
</dbReference>
<dbReference type="OrthoDB" id="9800855at2"/>
<dbReference type="Gene3D" id="3.20.190.10">
    <property type="entry name" value="MutM-like, N-terminal"/>
    <property type="match status" value="1"/>
</dbReference>
<keyword evidence="8" id="KW-0227">DNA damage</keyword>
<dbReference type="Gene3D" id="1.10.8.50">
    <property type="match status" value="1"/>
</dbReference>
<dbReference type="PANTHER" id="PTHR22993">
    <property type="entry name" value="FORMAMIDOPYRIMIDINE-DNA GLYCOSYLASE"/>
    <property type="match status" value="1"/>
</dbReference>
<reference evidence="23" key="1">
    <citation type="submission" date="2015-08" db="EMBL/GenBank/DDBJ databases">
        <title>Genome sequencing project for genomic taxonomy and phylogenomics of Bacillus-like bacteria.</title>
        <authorList>
            <person name="Liu B."/>
            <person name="Wang J."/>
            <person name="Zhu Y."/>
            <person name="Liu G."/>
            <person name="Chen Q."/>
            <person name="Chen Z."/>
            <person name="Lan J."/>
            <person name="Che J."/>
            <person name="Ge C."/>
            <person name="Shi H."/>
            <person name="Pan Z."/>
            <person name="Liu X."/>
        </authorList>
    </citation>
    <scope>NUCLEOTIDE SEQUENCE [LARGE SCALE GENOMIC DNA]</scope>
    <source>
        <strain evidence="23">FJAT-22460</strain>
    </source>
</reference>
<dbReference type="RefSeq" id="WP_054401909.1">
    <property type="nucleotide sequence ID" value="NZ_LIUT01000001.1"/>
</dbReference>
<accession>A0A0M1P3R0</accession>
<dbReference type="SUPFAM" id="SSF46946">
    <property type="entry name" value="S13-like H2TH domain"/>
    <property type="match status" value="1"/>
</dbReference>
<dbReference type="GO" id="GO:0006284">
    <property type="term" value="P:base-excision repair"/>
    <property type="evidence" value="ECO:0007669"/>
    <property type="project" value="InterPro"/>
</dbReference>
<gene>
    <name evidence="22" type="ORF">AM231_06990</name>
</gene>
<dbReference type="InterPro" id="IPR010663">
    <property type="entry name" value="Znf_FPG/IleRS"/>
</dbReference>
<evidence type="ECO:0000256" key="6">
    <source>
        <dbReference type="ARBA" id="ARBA00016240"/>
    </source>
</evidence>
<evidence type="ECO:0000256" key="4">
    <source>
        <dbReference type="ARBA" id="ARBA00012024"/>
    </source>
</evidence>
<comment type="similarity">
    <text evidence="3">Belongs to the FPG family.</text>
</comment>
<dbReference type="AlphaFoldDB" id="A0A0M1P3R0"/>
<evidence type="ECO:0000256" key="11">
    <source>
        <dbReference type="ARBA" id="ARBA00022833"/>
    </source>
</evidence>
<keyword evidence="15" id="KW-0511">Multifunctional enzyme</keyword>
<dbReference type="Pfam" id="PF06831">
    <property type="entry name" value="H2TH"/>
    <property type="match status" value="1"/>
</dbReference>
<keyword evidence="7" id="KW-0479">Metal-binding</keyword>
<dbReference type="SUPFAM" id="SSF57716">
    <property type="entry name" value="Glucocorticoid receptor-like (DNA-binding domain)"/>
    <property type="match status" value="1"/>
</dbReference>
<feature type="domain" description="Formamidopyrimidine-DNA glycosylase catalytic" evidence="21">
    <location>
        <begin position="2"/>
        <end position="113"/>
    </location>
</feature>
<dbReference type="InterPro" id="IPR010979">
    <property type="entry name" value="Ribosomal_uS13-like_H2TH"/>
</dbReference>
<comment type="caution">
    <text evidence="22">The sequence shown here is derived from an EMBL/GenBank/DDBJ whole genome shotgun (WGS) entry which is preliminary data.</text>
</comment>
<evidence type="ECO:0000256" key="10">
    <source>
        <dbReference type="ARBA" id="ARBA00022801"/>
    </source>
</evidence>
<dbReference type="EC" id="4.2.99.18" evidence="5"/>
<comment type="cofactor">
    <cofactor evidence="2">
        <name>Zn(2+)</name>
        <dbReference type="ChEBI" id="CHEBI:29105"/>
    </cofactor>
</comment>
<dbReference type="Proteomes" id="UP000036932">
    <property type="component" value="Unassembled WGS sequence"/>
</dbReference>
<dbReference type="SMART" id="SM00898">
    <property type="entry name" value="Fapy_DNA_glyco"/>
    <property type="match status" value="1"/>
</dbReference>
<dbReference type="EMBL" id="LIUT01000001">
    <property type="protein sequence ID" value="KOR88935.1"/>
    <property type="molecule type" value="Genomic_DNA"/>
</dbReference>
<feature type="domain" description="FPG-type" evidence="20">
    <location>
        <begin position="236"/>
        <end position="270"/>
    </location>
</feature>
<evidence type="ECO:0000256" key="9">
    <source>
        <dbReference type="ARBA" id="ARBA00022771"/>
    </source>
</evidence>
<evidence type="ECO:0000259" key="20">
    <source>
        <dbReference type="PROSITE" id="PS51066"/>
    </source>
</evidence>
<evidence type="ECO:0000256" key="1">
    <source>
        <dbReference type="ARBA" id="ARBA00001668"/>
    </source>
</evidence>
<evidence type="ECO:0000259" key="21">
    <source>
        <dbReference type="PROSITE" id="PS51068"/>
    </source>
</evidence>
<dbReference type="GO" id="GO:0140078">
    <property type="term" value="F:class I DNA-(apurinic or apyrimidinic site) endonuclease activity"/>
    <property type="evidence" value="ECO:0007669"/>
    <property type="project" value="UniProtKB-EC"/>
</dbReference>
<dbReference type="SMART" id="SM01232">
    <property type="entry name" value="H2TH"/>
    <property type="match status" value="1"/>
</dbReference>
<keyword evidence="13" id="KW-0234">DNA repair</keyword>